<evidence type="ECO:0000313" key="6">
    <source>
        <dbReference type="Proteomes" id="UP000780801"/>
    </source>
</evidence>
<evidence type="ECO:0000256" key="3">
    <source>
        <dbReference type="ARBA" id="ARBA00022525"/>
    </source>
</evidence>
<dbReference type="EMBL" id="JAABOA010000185">
    <property type="protein sequence ID" value="KAF9585431.1"/>
    <property type="molecule type" value="Genomic_DNA"/>
</dbReference>
<reference evidence="5" key="1">
    <citation type="journal article" date="2020" name="Fungal Divers.">
        <title>Resolving the Mortierellaceae phylogeny through synthesis of multi-gene phylogenetics and phylogenomics.</title>
        <authorList>
            <person name="Vandepol N."/>
            <person name="Liber J."/>
            <person name="Desiro A."/>
            <person name="Na H."/>
            <person name="Kennedy M."/>
            <person name="Barry K."/>
            <person name="Grigoriev I.V."/>
            <person name="Miller A.N."/>
            <person name="O'Donnell K."/>
            <person name="Stajich J.E."/>
            <person name="Bonito G."/>
        </authorList>
    </citation>
    <scope>NUCLEOTIDE SEQUENCE</scope>
    <source>
        <strain evidence="5">KOD1015</strain>
    </source>
</reference>
<comment type="caution">
    <text evidence="5">The sequence shown here is derived from an EMBL/GenBank/DDBJ whole genome shotgun (WGS) entry which is preliminary data.</text>
</comment>
<gene>
    <name evidence="5" type="ORF">BGW38_002417</name>
</gene>
<evidence type="ECO:0000256" key="1">
    <source>
        <dbReference type="ARBA" id="ARBA00004340"/>
    </source>
</evidence>
<accession>A0A9P6KHR4</accession>
<dbReference type="GO" id="GO:0043657">
    <property type="term" value="C:host cell"/>
    <property type="evidence" value="ECO:0007669"/>
    <property type="project" value="UniProtKB-SubCell"/>
</dbReference>
<dbReference type="Pfam" id="PF20147">
    <property type="entry name" value="Crinkler"/>
    <property type="match status" value="1"/>
</dbReference>
<sequence length="122" mass="13635">ATSNVFPVEIESTEPIDCLKKLLKTEKTPGFDDIAAYKLSLWRVSIPDSEDETLISIGDVSEKKKKLRVTNKVSIFGAALPDDMIHILVLRPPLGNETRHSDYRPHDFLSANLTFGLSPEQL</sequence>
<dbReference type="InterPro" id="IPR045379">
    <property type="entry name" value="Crinkler_N"/>
</dbReference>
<keyword evidence="6" id="KW-1185">Reference proteome</keyword>
<comment type="subcellular location">
    <subcellularLocation>
        <location evidence="1">Host cell</location>
    </subcellularLocation>
    <subcellularLocation>
        <location evidence="2">Secreted</location>
    </subcellularLocation>
</comment>
<organism evidence="5 6">
    <name type="scientific">Lunasporangiospora selenospora</name>
    <dbReference type="NCBI Taxonomy" id="979761"/>
    <lineage>
        <taxon>Eukaryota</taxon>
        <taxon>Fungi</taxon>
        <taxon>Fungi incertae sedis</taxon>
        <taxon>Mucoromycota</taxon>
        <taxon>Mortierellomycotina</taxon>
        <taxon>Mortierellomycetes</taxon>
        <taxon>Mortierellales</taxon>
        <taxon>Mortierellaceae</taxon>
        <taxon>Lunasporangiospora</taxon>
    </lineage>
</organism>
<dbReference type="AlphaFoldDB" id="A0A9P6KHR4"/>
<keyword evidence="3" id="KW-0964">Secreted</keyword>
<dbReference type="GO" id="GO:0005576">
    <property type="term" value="C:extracellular region"/>
    <property type="evidence" value="ECO:0007669"/>
    <property type="project" value="UniProtKB-SubCell"/>
</dbReference>
<dbReference type="OrthoDB" id="3026531at2759"/>
<evidence type="ECO:0000313" key="5">
    <source>
        <dbReference type="EMBL" id="KAF9585431.1"/>
    </source>
</evidence>
<name>A0A9P6KHR4_9FUNG</name>
<evidence type="ECO:0000256" key="2">
    <source>
        <dbReference type="ARBA" id="ARBA00004613"/>
    </source>
</evidence>
<protein>
    <recommendedName>
        <fullName evidence="4">Crinkler effector protein N-terminal domain-containing protein</fullName>
    </recommendedName>
</protein>
<proteinExistence type="predicted"/>
<evidence type="ECO:0000259" key="4">
    <source>
        <dbReference type="Pfam" id="PF20147"/>
    </source>
</evidence>
<dbReference type="Proteomes" id="UP000780801">
    <property type="component" value="Unassembled WGS sequence"/>
</dbReference>
<feature type="domain" description="Crinkler effector protein N-terminal" evidence="4">
    <location>
        <begin position="3"/>
        <end position="89"/>
    </location>
</feature>
<feature type="non-terminal residue" evidence="5">
    <location>
        <position position="1"/>
    </location>
</feature>